<feature type="domain" description="Homogentisate 1,2-dioxygenase N-terminal" evidence="10">
    <location>
        <begin position="6"/>
        <end position="291"/>
    </location>
</feature>
<dbReference type="EMBL" id="JADGIZ020000029">
    <property type="protein sequence ID" value="KAL2914893.1"/>
    <property type="molecule type" value="Genomic_DNA"/>
</dbReference>
<dbReference type="InterPro" id="IPR014710">
    <property type="entry name" value="RmlC-like_jellyroll"/>
</dbReference>
<evidence type="ECO:0000256" key="5">
    <source>
        <dbReference type="ARBA" id="ARBA00022723"/>
    </source>
</evidence>
<evidence type="ECO:0000256" key="3">
    <source>
        <dbReference type="ARBA" id="ARBA00007757"/>
    </source>
</evidence>
<reference evidence="11 12" key="1">
    <citation type="submission" date="2023-09" db="EMBL/GenBank/DDBJ databases">
        <title>Pangenome analysis of Batrachochytrium dendrobatidis and related Chytrids.</title>
        <authorList>
            <person name="Yacoub M.N."/>
            <person name="Stajich J.E."/>
            <person name="James T.Y."/>
        </authorList>
    </citation>
    <scope>NUCLEOTIDE SEQUENCE [LARGE SCALE GENOMIC DNA]</scope>
    <source>
        <strain evidence="11 12">JEL0888</strain>
    </source>
</reference>
<evidence type="ECO:0000313" key="12">
    <source>
        <dbReference type="Proteomes" id="UP001527925"/>
    </source>
</evidence>
<evidence type="ECO:0000313" key="11">
    <source>
        <dbReference type="EMBL" id="KAL2914893.1"/>
    </source>
</evidence>
<evidence type="ECO:0000256" key="2">
    <source>
        <dbReference type="ARBA" id="ARBA00004704"/>
    </source>
</evidence>
<keyword evidence="6" id="KW-0223">Dioxygenase</keyword>
<evidence type="ECO:0000259" key="10">
    <source>
        <dbReference type="Pfam" id="PF20510"/>
    </source>
</evidence>
<proteinExistence type="inferred from homology"/>
<evidence type="ECO:0000256" key="1">
    <source>
        <dbReference type="ARBA" id="ARBA00001962"/>
    </source>
</evidence>
<organism evidence="11 12">
    <name type="scientific">Polyrhizophydium stewartii</name>
    <dbReference type="NCBI Taxonomy" id="2732419"/>
    <lineage>
        <taxon>Eukaryota</taxon>
        <taxon>Fungi</taxon>
        <taxon>Fungi incertae sedis</taxon>
        <taxon>Chytridiomycota</taxon>
        <taxon>Chytridiomycota incertae sedis</taxon>
        <taxon>Chytridiomycetes</taxon>
        <taxon>Rhizophydiales</taxon>
        <taxon>Rhizophydiales incertae sedis</taxon>
        <taxon>Polyrhizophydium</taxon>
    </lineage>
</organism>
<dbReference type="InterPro" id="IPR011051">
    <property type="entry name" value="RmlC_Cupin_sf"/>
</dbReference>
<gene>
    <name evidence="11" type="ORF">HK105_205637</name>
</gene>
<dbReference type="Pfam" id="PF04209">
    <property type="entry name" value="HgmA_C"/>
    <property type="match status" value="1"/>
</dbReference>
<dbReference type="NCBIfam" id="TIGR01015">
    <property type="entry name" value="hmgA"/>
    <property type="match status" value="1"/>
</dbReference>
<dbReference type="Proteomes" id="UP001527925">
    <property type="component" value="Unassembled WGS sequence"/>
</dbReference>
<comment type="pathway">
    <text evidence="2">Amino-acid degradation; L-phenylalanine degradation; acetoacetate and fumarate from L-phenylalanine: step 4/6.</text>
</comment>
<dbReference type="CDD" id="cd07000">
    <property type="entry name" value="cupin_HGO_N"/>
    <property type="match status" value="1"/>
</dbReference>
<dbReference type="PANTHER" id="PTHR11056">
    <property type="entry name" value="HOMOGENTISATE 1,2-DIOXYGENASE"/>
    <property type="match status" value="1"/>
</dbReference>
<dbReference type="SUPFAM" id="SSF51182">
    <property type="entry name" value="RmlC-like cupins"/>
    <property type="match status" value="1"/>
</dbReference>
<sequence length="466" mass="51236">MAPAYRYNSGFGNTFESEALPGALPVGRNSPQKVAYGLYAEQLSGTAFTVPRHDQKRSWLYRIRPSVCHKPFTRIPSEKLVRSFSVVSDEDKATECASTPNQLRWSPIPLPAANPAAATDRVDFVRGMHTVAGAGGASSRSGIAIHVYASNADMVDTAFYNSDGDFLIVPQHGRLDIQTEFGFLDVAPGEIVVIQRGIRFSVKLPDGPSRGYILEIYDRHFELPDLGPIGANGLANPRDFLSPVAAYEDRDGIEYTIINKFQSYLFATTQSHSPFDIVAWHGNYVPYKYDLSRFNTINTVSFDHPDPSIFTVLTAKSSVPGVALADFVIFPPRWMVGENTFRPPYYHRNCMSEYMGLISGGYDAKQGGFVPGGASLHSMMTAHGPDRATFDKASTETLAPIKLRPDGLAFMFETNQMLSVAKSALKSDRTGPVGEALQEDYYLCWQGLGKYFDPNNINAGPVAPKQ</sequence>
<keyword evidence="8" id="KW-0408">Iron</keyword>
<evidence type="ECO:0000256" key="4">
    <source>
        <dbReference type="ARBA" id="ARBA00013127"/>
    </source>
</evidence>
<evidence type="ECO:0000256" key="6">
    <source>
        <dbReference type="ARBA" id="ARBA00022964"/>
    </source>
</evidence>
<keyword evidence="7" id="KW-0560">Oxidoreductase</keyword>
<dbReference type="InterPro" id="IPR046452">
    <property type="entry name" value="HgmA_N"/>
</dbReference>
<accession>A0ABR4N5Y3</accession>
<dbReference type="InterPro" id="IPR046451">
    <property type="entry name" value="HgmA_C"/>
</dbReference>
<dbReference type="Gene3D" id="2.60.120.10">
    <property type="entry name" value="Jelly Rolls"/>
    <property type="match status" value="1"/>
</dbReference>
<dbReference type="PANTHER" id="PTHR11056:SF0">
    <property type="entry name" value="HOMOGENTISATE 1,2-DIOXYGENASE"/>
    <property type="match status" value="1"/>
</dbReference>
<dbReference type="EC" id="1.13.11.5" evidence="4"/>
<name>A0ABR4N5Y3_9FUNG</name>
<protein>
    <recommendedName>
        <fullName evidence="4">homogentisate 1,2-dioxygenase</fullName>
        <ecNumber evidence="4">1.13.11.5</ecNumber>
    </recommendedName>
</protein>
<evidence type="ECO:0000259" key="9">
    <source>
        <dbReference type="Pfam" id="PF04209"/>
    </source>
</evidence>
<dbReference type="InterPro" id="IPR005708">
    <property type="entry name" value="Homogentis_dOase"/>
</dbReference>
<keyword evidence="12" id="KW-1185">Reference proteome</keyword>
<comment type="cofactor">
    <cofactor evidence="1">
        <name>Fe cation</name>
        <dbReference type="ChEBI" id="CHEBI:24875"/>
    </cofactor>
</comment>
<comment type="similarity">
    <text evidence="3">Belongs to the homogentisate dioxygenase family.</text>
</comment>
<feature type="domain" description="Homogentisate 1,2-dioxygenase C-terminal" evidence="9">
    <location>
        <begin position="292"/>
        <end position="450"/>
    </location>
</feature>
<evidence type="ECO:0000256" key="8">
    <source>
        <dbReference type="ARBA" id="ARBA00023004"/>
    </source>
</evidence>
<comment type="caution">
    <text evidence="11">The sequence shown here is derived from an EMBL/GenBank/DDBJ whole genome shotgun (WGS) entry which is preliminary data.</text>
</comment>
<dbReference type="Pfam" id="PF20510">
    <property type="entry name" value="HgmA_N"/>
    <property type="match status" value="1"/>
</dbReference>
<keyword evidence="5" id="KW-0479">Metal-binding</keyword>
<evidence type="ECO:0000256" key="7">
    <source>
        <dbReference type="ARBA" id="ARBA00023002"/>
    </source>
</evidence>